<dbReference type="AlphaFoldDB" id="A0ABD5NY42"/>
<name>A0ABD5NY42_9EURY</name>
<sequence length="320" mass="33910">MYNGNHTSRRHVLKSAAAIGSVSVVAGCLGSSDKEFVTIGTGGTGGVYYPLGGGIADVLNQELDNIEATAEATGASAENSRLVGNEEATMALALGNTVRLAANGEGDFDESLPLRAAFGAYTNHTQVVVPTDSDVETLADLEDMNVSVGAPGSGTEVIAGELLEWYGLTYDDINEERLSFSETSSALQDGNVDAGFWSVAYPASSIEELASQRDVRLLDFPEDDLEAINEEMPYYSASEIPAGTYPGQDEAVTNPGVTNTMIVHEDMDADFLYDIVEAIFTNLDDLEEIHHVAGQFEEAARDGPIELHPGAADYLDEAGL</sequence>
<dbReference type="PANTHER" id="PTHR42941">
    <property type="entry name" value="SLL1037 PROTEIN"/>
    <property type="match status" value="1"/>
</dbReference>
<evidence type="ECO:0000313" key="1">
    <source>
        <dbReference type="EMBL" id="MFC4246983.1"/>
    </source>
</evidence>
<dbReference type="PANTHER" id="PTHR42941:SF1">
    <property type="entry name" value="SLL1037 PROTEIN"/>
    <property type="match status" value="1"/>
</dbReference>
<accession>A0ABD5NY42</accession>
<dbReference type="GeneID" id="71852205"/>
<reference evidence="1 2" key="1">
    <citation type="journal article" date="2014" name="Int. J. Syst. Evol. Microbiol.">
        <title>Complete genome sequence of Corynebacterium casei LMG S-19264T (=DSM 44701T), isolated from a smear-ripened cheese.</title>
        <authorList>
            <consortium name="US DOE Joint Genome Institute (JGI-PGF)"/>
            <person name="Walter F."/>
            <person name="Albersmeier A."/>
            <person name="Kalinowski J."/>
            <person name="Ruckert C."/>
        </authorList>
    </citation>
    <scope>NUCLEOTIDE SEQUENCE [LARGE SCALE GENOMIC DNA]</scope>
    <source>
        <strain evidence="1 2">IBRC-M 10912</strain>
    </source>
</reference>
<dbReference type="NCBIfam" id="TIGR02122">
    <property type="entry name" value="TRAP_TAXI"/>
    <property type="match status" value="1"/>
</dbReference>
<organism evidence="1 2">
    <name type="scientific">Natribaculum luteum</name>
    <dbReference type="NCBI Taxonomy" id="1586232"/>
    <lineage>
        <taxon>Archaea</taxon>
        <taxon>Methanobacteriati</taxon>
        <taxon>Methanobacteriota</taxon>
        <taxon>Stenosarchaea group</taxon>
        <taxon>Halobacteria</taxon>
        <taxon>Halobacteriales</taxon>
        <taxon>Natrialbaceae</taxon>
        <taxon>Natribaculum</taxon>
    </lineage>
</organism>
<dbReference type="RefSeq" id="WP_246971117.1">
    <property type="nucleotide sequence ID" value="NZ_CP095397.1"/>
</dbReference>
<dbReference type="InterPro" id="IPR011852">
    <property type="entry name" value="TRAP_TAXI"/>
</dbReference>
<comment type="caution">
    <text evidence="1">The sequence shown here is derived from an EMBL/GenBank/DDBJ whole genome shotgun (WGS) entry which is preliminary data.</text>
</comment>
<gene>
    <name evidence="1" type="ORF">ACFOZ7_08220</name>
</gene>
<dbReference type="CDD" id="cd13569">
    <property type="entry name" value="PBP2_TAXI_TRAP_like_1"/>
    <property type="match status" value="1"/>
</dbReference>
<protein>
    <submittedName>
        <fullName evidence="1">TAXI family TRAP transporter solute-binding subunit</fullName>
    </submittedName>
</protein>
<dbReference type="EMBL" id="JBHSDJ010000024">
    <property type="protein sequence ID" value="MFC4246983.1"/>
    <property type="molecule type" value="Genomic_DNA"/>
</dbReference>
<evidence type="ECO:0000313" key="2">
    <source>
        <dbReference type="Proteomes" id="UP001595821"/>
    </source>
</evidence>
<dbReference type="Pfam" id="PF16868">
    <property type="entry name" value="NMT1_3"/>
    <property type="match status" value="1"/>
</dbReference>
<dbReference type="SUPFAM" id="SSF53850">
    <property type="entry name" value="Periplasmic binding protein-like II"/>
    <property type="match status" value="1"/>
</dbReference>
<dbReference type="Gene3D" id="3.40.190.10">
    <property type="entry name" value="Periplasmic binding protein-like II"/>
    <property type="match status" value="2"/>
</dbReference>
<dbReference type="Proteomes" id="UP001595821">
    <property type="component" value="Unassembled WGS sequence"/>
</dbReference>
<proteinExistence type="predicted"/>